<keyword evidence="8" id="KW-1185">Reference proteome</keyword>
<dbReference type="InterPro" id="IPR011701">
    <property type="entry name" value="MFS"/>
</dbReference>
<dbReference type="SUPFAM" id="SSF103473">
    <property type="entry name" value="MFS general substrate transporter"/>
    <property type="match status" value="1"/>
</dbReference>
<keyword evidence="2" id="KW-1003">Cell membrane</keyword>
<name>A0ABX8SGM4_9ACTN</name>
<feature type="transmembrane region" description="Helical" evidence="6">
    <location>
        <begin position="398"/>
        <end position="418"/>
    </location>
</feature>
<dbReference type="Pfam" id="PF07690">
    <property type="entry name" value="MFS_1"/>
    <property type="match status" value="1"/>
</dbReference>
<reference evidence="7" key="1">
    <citation type="submission" date="2021-07" db="EMBL/GenBank/DDBJ databases">
        <title>Candidatus Kaistella beijingensis sp. nov. isolated from a municipal wastewater treatment plant is involved in sludge foaming.</title>
        <authorList>
            <person name="Song Y."/>
            <person name="Liu S.-J."/>
        </authorList>
    </citation>
    <scope>NUCLEOTIDE SEQUENCE</scope>
    <source>
        <strain evidence="7">DSM 43998</strain>
    </source>
</reference>
<feature type="transmembrane region" description="Helical" evidence="6">
    <location>
        <begin position="375"/>
        <end position="392"/>
    </location>
</feature>
<accession>A0ABX8SGM4</accession>
<evidence type="ECO:0000313" key="7">
    <source>
        <dbReference type="EMBL" id="QXQ16082.1"/>
    </source>
</evidence>
<dbReference type="InterPro" id="IPR036259">
    <property type="entry name" value="MFS_trans_sf"/>
</dbReference>
<dbReference type="Proteomes" id="UP000887023">
    <property type="component" value="Chromosome"/>
</dbReference>
<organism evidence="7 8">
    <name type="scientific">Skermania pinensis</name>
    <dbReference type="NCBI Taxonomy" id="39122"/>
    <lineage>
        <taxon>Bacteria</taxon>
        <taxon>Bacillati</taxon>
        <taxon>Actinomycetota</taxon>
        <taxon>Actinomycetes</taxon>
        <taxon>Mycobacteriales</taxon>
        <taxon>Gordoniaceae</taxon>
        <taxon>Skermania</taxon>
    </lineage>
</organism>
<evidence type="ECO:0000256" key="5">
    <source>
        <dbReference type="ARBA" id="ARBA00023136"/>
    </source>
</evidence>
<proteinExistence type="predicted"/>
<gene>
    <name evidence="7" type="ORF">KV203_19350</name>
</gene>
<keyword evidence="3 6" id="KW-0812">Transmembrane</keyword>
<sequence length="433" mass="43281">MAPAQRRIRVRTALRASPGLGKLTVIRFAGQFGDGMFQAALSGAILFNPERETDPLAVAAGFAVLLLPYSILGPYAGAMLDRWDRRNVLLTANLLRAVLICAAAGLVAAGGGPTALLLLALTVIGISRFVLAGASAALPHVVRPGWLIPMNSLFATAAAAFGGVGAAVAVAVIGLLGGGDSAGAVAVLGAAAGSLLSALAAIRFRPGELGPDRAGAIRSSGWAGFAAGLRTGVRAVWSRPGVTTALLGIGAHRVLFGIDTLIMVLVLRQHSADTIGGLVGFGVAIAAAAAGMLFAAVVAPLLIPRLGRSRTVVAGLLLAAVSQLTLVSQLTQPTLLAGAALLGCTGQLVKLTGDAALQLEVDDAHRGRVFALQDTVFNGAFVVALTGAALLVPADGRSVGLVVAGAGVVGLALLAVAANELSRGRADRAPHPG</sequence>
<evidence type="ECO:0000313" key="8">
    <source>
        <dbReference type="Proteomes" id="UP000887023"/>
    </source>
</evidence>
<dbReference type="Gene3D" id="1.20.1250.20">
    <property type="entry name" value="MFS general substrate transporter like domains"/>
    <property type="match status" value="1"/>
</dbReference>
<comment type="subcellular location">
    <subcellularLocation>
        <location evidence="1">Cell membrane</location>
        <topology evidence="1">Multi-pass membrane protein</topology>
    </subcellularLocation>
</comment>
<evidence type="ECO:0000256" key="4">
    <source>
        <dbReference type="ARBA" id="ARBA00022989"/>
    </source>
</evidence>
<dbReference type="PANTHER" id="PTHR23513:SF17">
    <property type="entry name" value="MEMBRANE PROTEIN"/>
    <property type="match status" value="1"/>
</dbReference>
<feature type="transmembrane region" description="Helical" evidence="6">
    <location>
        <begin position="153"/>
        <end position="176"/>
    </location>
</feature>
<evidence type="ECO:0000256" key="1">
    <source>
        <dbReference type="ARBA" id="ARBA00004651"/>
    </source>
</evidence>
<evidence type="ECO:0000256" key="3">
    <source>
        <dbReference type="ARBA" id="ARBA00022692"/>
    </source>
</evidence>
<dbReference type="EMBL" id="CP079105">
    <property type="protein sequence ID" value="QXQ16082.1"/>
    <property type="molecule type" value="Genomic_DNA"/>
</dbReference>
<feature type="transmembrane region" description="Helical" evidence="6">
    <location>
        <begin position="115"/>
        <end position="141"/>
    </location>
</feature>
<feature type="transmembrane region" description="Helical" evidence="6">
    <location>
        <begin position="245"/>
        <end position="266"/>
    </location>
</feature>
<keyword evidence="4 6" id="KW-1133">Transmembrane helix</keyword>
<protein>
    <recommendedName>
        <fullName evidence="9">MFS transporter</fullName>
    </recommendedName>
</protein>
<feature type="transmembrane region" description="Helical" evidence="6">
    <location>
        <begin position="56"/>
        <end position="76"/>
    </location>
</feature>
<keyword evidence="5 6" id="KW-0472">Membrane</keyword>
<evidence type="ECO:0008006" key="9">
    <source>
        <dbReference type="Google" id="ProtNLM"/>
    </source>
</evidence>
<dbReference type="RefSeq" id="WP_066473489.1">
    <property type="nucleotide sequence ID" value="NZ_CBCRUZ010000006.1"/>
</dbReference>
<feature type="transmembrane region" description="Helical" evidence="6">
    <location>
        <begin position="214"/>
        <end position="233"/>
    </location>
</feature>
<feature type="transmembrane region" description="Helical" evidence="6">
    <location>
        <begin position="309"/>
        <end position="327"/>
    </location>
</feature>
<feature type="transmembrane region" description="Helical" evidence="6">
    <location>
        <begin position="88"/>
        <end position="109"/>
    </location>
</feature>
<dbReference type="PANTHER" id="PTHR23513">
    <property type="entry name" value="INTEGRAL MEMBRANE EFFLUX PROTEIN-RELATED"/>
    <property type="match status" value="1"/>
</dbReference>
<feature type="transmembrane region" description="Helical" evidence="6">
    <location>
        <begin position="278"/>
        <end position="303"/>
    </location>
</feature>
<evidence type="ECO:0000256" key="6">
    <source>
        <dbReference type="SAM" id="Phobius"/>
    </source>
</evidence>
<evidence type="ECO:0000256" key="2">
    <source>
        <dbReference type="ARBA" id="ARBA00022475"/>
    </source>
</evidence>
<feature type="transmembrane region" description="Helical" evidence="6">
    <location>
        <begin position="182"/>
        <end position="202"/>
    </location>
</feature>